<dbReference type="RefSeq" id="XP_040625558.1">
    <property type="nucleotide sequence ID" value="XM_040771312.1"/>
</dbReference>
<accession>M5FPM3</accession>
<dbReference type="STRING" id="1858805.M5FPM3"/>
<gene>
    <name evidence="2" type="ORF">DACRYDRAFT_17856</name>
</gene>
<proteinExistence type="predicted"/>
<organism evidence="2 3">
    <name type="scientific">Dacryopinax primogenitus (strain DJM 731)</name>
    <name type="common">Brown rot fungus</name>
    <dbReference type="NCBI Taxonomy" id="1858805"/>
    <lineage>
        <taxon>Eukaryota</taxon>
        <taxon>Fungi</taxon>
        <taxon>Dikarya</taxon>
        <taxon>Basidiomycota</taxon>
        <taxon>Agaricomycotina</taxon>
        <taxon>Dacrymycetes</taxon>
        <taxon>Dacrymycetales</taxon>
        <taxon>Dacrymycetaceae</taxon>
        <taxon>Dacryopinax</taxon>
    </lineage>
</organism>
<dbReference type="EMBL" id="JH795872">
    <property type="protein sequence ID" value="EJT98660.1"/>
    <property type="molecule type" value="Genomic_DNA"/>
</dbReference>
<keyword evidence="3" id="KW-1185">Reference proteome</keyword>
<sequence length="100" mass="11241">MQPLPLNLSWSLVVLGLLIVFVLNRAARHYASLRTLSFLPGMTFAFSPFSIPGALLPTSNYNPGMMFNWGWRHTMYKNSPMDMMRISGVLAGRSVLYTNS</sequence>
<dbReference type="OrthoDB" id="1470350at2759"/>
<dbReference type="Proteomes" id="UP000030653">
    <property type="component" value="Unassembled WGS sequence"/>
</dbReference>
<keyword evidence="1" id="KW-0472">Membrane</keyword>
<reference evidence="2 3" key="1">
    <citation type="journal article" date="2012" name="Science">
        <title>The Paleozoic origin of enzymatic lignin decomposition reconstructed from 31 fungal genomes.</title>
        <authorList>
            <person name="Floudas D."/>
            <person name="Binder M."/>
            <person name="Riley R."/>
            <person name="Barry K."/>
            <person name="Blanchette R.A."/>
            <person name="Henrissat B."/>
            <person name="Martinez A.T."/>
            <person name="Otillar R."/>
            <person name="Spatafora J.W."/>
            <person name="Yadav J.S."/>
            <person name="Aerts A."/>
            <person name="Benoit I."/>
            <person name="Boyd A."/>
            <person name="Carlson A."/>
            <person name="Copeland A."/>
            <person name="Coutinho P.M."/>
            <person name="de Vries R.P."/>
            <person name="Ferreira P."/>
            <person name="Findley K."/>
            <person name="Foster B."/>
            <person name="Gaskell J."/>
            <person name="Glotzer D."/>
            <person name="Gorecki P."/>
            <person name="Heitman J."/>
            <person name="Hesse C."/>
            <person name="Hori C."/>
            <person name="Igarashi K."/>
            <person name="Jurgens J.A."/>
            <person name="Kallen N."/>
            <person name="Kersten P."/>
            <person name="Kohler A."/>
            <person name="Kuees U."/>
            <person name="Kumar T.K.A."/>
            <person name="Kuo A."/>
            <person name="LaButti K."/>
            <person name="Larrondo L.F."/>
            <person name="Lindquist E."/>
            <person name="Ling A."/>
            <person name="Lombard V."/>
            <person name="Lucas S."/>
            <person name="Lundell T."/>
            <person name="Martin R."/>
            <person name="McLaughlin D.J."/>
            <person name="Morgenstern I."/>
            <person name="Morin E."/>
            <person name="Murat C."/>
            <person name="Nagy L.G."/>
            <person name="Nolan M."/>
            <person name="Ohm R.A."/>
            <person name="Patyshakuliyeva A."/>
            <person name="Rokas A."/>
            <person name="Ruiz-Duenas F.J."/>
            <person name="Sabat G."/>
            <person name="Salamov A."/>
            <person name="Samejima M."/>
            <person name="Schmutz J."/>
            <person name="Slot J.C."/>
            <person name="St John F."/>
            <person name="Stenlid J."/>
            <person name="Sun H."/>
            <person name="Sun S."/>
            <person name="Syed K."/>
            <person name="Tsang A."/>
            <person name="Wiebenga A."/>
            <person name="Young D."/>
            <person name="Pisabarro A."/>
            <person name="Eastwood D.C."/>
            <person name="Martin F."/>
            <person name="Cullen D."/>
            <person name="Grigoriev I.V."/>
            <person name="Hibbett D.S."/>
        </authorList>
    </citation>
    <scope>NUCLEOTIDE SEQUENCE [LARGE SCALE GENOMIC DNA]</scope>
    <source>
        <strain evidence="2 3">DJM-731 SS1</strain>
    </source>
</reference>
<dbReference type="HOGENOM" id="CLU_2306000_0_0_1"/>
<keyword evidence="1" id="KW-0812">Transmembrane</keyword>
<keyword evidence="1" id="KW-1133">Transmembrane helix</keyword>
<evidence type="ECO:0000313" key="2">
    <source>
        <dbReference type="EMBL" id="EJT98660.1"/>
    </source>
</evidence>
<dbReference type="GeneID" id="63686374"/>
<feature type="transmembrane region" description="Helical" evidence="1">
    <location>
        <begin position="36"/>
        <end position="56"/>
    </location>
</feature>
<evidence type="ECO:0000313" key="3">
    <source>
        <dbReference type="Proteomes" id="UP000030653"/>
    </source>
</evidence>
<dbReference type="AlphaFoldDB" id="M5FPM3"/>
<evidence type="ECO:0000256" key="1">
    <source>
        <dbReference type="SAM" id="Phobius"/>
    </source>
</evidence>
<protein>
    <submittedName>
        <fullName evidence="2">Uncharacterized protein</fullName>
    </submittedName>
</protein>
<feature type="transmembrane region" description="Helical" evidence="1">
    <location>
        <begin position="6"/>
        <end position="24"/>
    </location>
</feature>
<name>M5FPM3_DACPD</name>